<organism evidence="1 2">
    <name type="scientific">Sphingobacterium spiritivorum</name>
    <name type="common">Flavobacterium spiritivorum</name>
    <dbReference type="NCBI Taxonomy" id="258"/>
    <lineage>
        <taxon>Bacteria</taxon>
        <taxon>Pseudomonadati</taxon>
        <taxon>Bacteroidota</taxon>
        <taxon>Sphingobacteriia</taxon>
        <taxon>Sphingobacteriales</taxon>
        <taxon>Sphingobacteriaceae</taxon>
        <taxon>Sphingobacterium</taxon>
    </lineage>
</organism>
<evidence type="ECO:0000313" key="1">
    <source>
        <dbReference type="EMBL" id="SUJ01709.1"/>
    </source>
</evidence>
<name>A0A380BHY7_SPHSI</name>
<dbReference type="RefSeq" id="WP_115169248.1">
    <property type="nucleotide sequence ID" value="NZ_UGYW01000002.1"/>
</dbReference>
<dbReference type="AlphaFoldDB" id="A0A380BHY7"/>
<protein>
    <recommendedName>
        <fullName evidence="3">DUF5007 domain-containing protein</fullName>
    </recommendedName>
</protein>
<dbReference type="Pfam" id="PF16398">
    <property type="entry name" value="DUF5007"/>
    <property type="match status" value="1"/>
</dbReference>
<gene>
    <name evidence="1" type="ORF">NCTC11388_00870</name>
</gene>
<evidence type="ECO:0008006" key="3">
    <source>
        <dbReference type="Google" id="ProtNLM"/>
    </source>
</evidence>
<dbReference type="InterPro" id="IPR032173">
    <property type="entry name" value="DUF5007"/>
</dbReference>
<dbReference type="Proteomes" id="UP000254893">
    <property type="component" value="Unassembled WGS sequence"/>
</dbReference>
<proteinExistence type="predicted"/>
<accession>A0A380BHY7</accession>
<dbReference type="EMBL" id="UGYW01000002">
    <property type="protein sequence ID" value="SUJ01709.1"/>
    <property type="molecule type" value="Genomic_DNA"/>
</dbReference>
<reference evidence="1 2" key="1">
    <citation type="submission" date="2018-06" db="EMBL/GenBank/DDBJ databases">
        <authorList>
            <consortium name="Pathogen Informatics"/>
            <person name="Doyle S."/>
        </authorList>
    </citation>
    <scope>NUCLEOTIDE SEQUENCE [LARGE SCALE GENOMIC DNA]</scope>
    <source>
        <strain evidence="1 2">NCTC11388</strain>
    </source>
</reference>
<sequence length="332" mass="37771">MKRIYINSIAIVILSAIVCIGCKKNFPEDLDAFSLDMNFTSSEYKPVLGRTTYFSGNFNPGQTTLPLTFRISAVRTHEGKAAPELQKLFPVSVWKDRYTGEETSLEQINAKRETVMRPLWEIGEHSGNFIMHSYANSNILKTFPDSGYLFDVEVSSNGGKRFFRDMKLMPEKERSYEPYNDNGSVSPMFMIGVRGDSTRTLMAGSDIKVWFNKVGEGNSLTFKFLDPDLKPIKLSKFNTTKWEDLVHGFNMTFASDSSSVRYDVAYPIPLVPTIKTKYNNGALAQCMFSYNRTAFGGMREISIIGMNYTILEKGDWEMIYYFSNEAPLFDND</sequence>
<evidence type="ECO:0000313" key="2">
    <source>
        <dbReference type="Proteomes" id="UP000254893"/>
    </source>
</evidence>